<dbReference type="EMBL" id="JRKL02006254">
    <property type="protein sequence ID" value="KAF3949212.1"/>
    <property type="molecule type" value="Genomic_DNA"/>
</dbReference>
<keyword evidence="2" id="KW-0067">ATP-binding</keyword>
<sequence>MVVLQVLTEPKNALGKQYKKLFSMNNVKLHYTEKALRLIAKKAMAKNTGARGLRSLLESILTESMYEIPDVKIGNDRIDAVVVDEESVGTANAPGCGGKILRGEGALEGYLAETKLKNSADNVELAEGELQEGESELSSRAMSIKSGCQYGMNGRKFMVCFVAWDGEQAGRHQTALLGISYRM</sequence>
<organism evidence="4 5">
    <name type="scientific">Castanea mollissima</name>
    <name type="common">Chinese chestnut</name>
    <dbReference type="NCBI Taxonomy" id="60419"/>
    <lineage>
        <taxon>Eukaryota</taxon>
        <taxon>Viridiplantae</taxon>
        <taxon>Streptophyta</taxon>
        <taxon>Embryophyta</taxon>
        <taxon>Tracheophyta</taxon>
        <taxon>Spermatophyta</taxon>
        <taxon>Magnoliopsida</taxon>
        <taxon>eudicotyledons</taxon>
        <taxon>Gunneridae</taxon>
        <taxon>Pentapetalae</taxon>
        <taxon>rosids</taxon>
        <taxon>fabids</taxon>
        <taxon>Fagales</taxon>
        <taxon>Fagaceae</taxon>
        <taxon>Castanea</taxon>
    </lineage>
</organism>
<dbReference type="SUPFAM" id="SSF52540">
    <property type="entry name" value="P-loop containing nucleoside triphosphate hydrolases"/>
    <property type="match status" value="1"/>
</dbReference>
<dbReference type="Gene3D" id="1.10.8.60">
    <property type="match status" value="1"/>
</dbReference>
<name>A0A8J4V957_9ROSI</name>
<evidence type="ECO:0000313" key="4">
    <source>
        <dbReference type="EMBL" id="KAF3949212.1"/>
    </source>
</evidence>
<dbReference type="InterPro" id="IPR019489">
    <property type="entry name" value="Clp_ATPase_C"/>
</dbReference>
<dbReference type="Pfam" id="PF10431">
    <property type="entry name" value="ClpB_D2-small"/>
    <property type="match status" value="1"/>
</dbReference>
<evidence type="ECO:0000313" key="5">
    <source>
        <dbReference type="Proteomes" id="UP000737018"/>
    </source>
</evidence>
<dbReference type="GO" id="GO:0016887">
    <property type="term" value="F:ATP hydrolysis activity"/>
    <property type="evidence" value="ECO:0007669"/>
    <property type="project" value="TreeGrafter"/>
</dbReference>
<dbReference type="GO" id="GO:0005524">
    <property type="term" value="F:ATP binding"/>
    <property type="evidence" value="ECO:0007669"/>
    <property type="project" value="UniProtKB-KW"/>
</dbReference>
<comment type="caution">
    <text evidence="4">The sequence shown here is derived from an EMBL/GenBank/DDBJ whole genome shotgun (WGS) entry which is preliminary data.</text>
</comment>
<gene>
    <name evidence="4" type="ORF">CMV_024894</name>
</gene>
<evidence type="ECO:0000259" key="3">
    <source>
        <dbReference type="SMART" id="SM01086"/>
    </source>
</evidence>
<dbReference type="FunFam" id="1.10.8.60:FF:000002">
    <property type="entry name" value="ATP-dependent Clp protease ATP-binding subunit ClpX"/>
    <property type="match status" value="1"/>
</dbReference>
<dbReference type="OrthoDB" id="1721884at2759"/>
<reference evidence="4" key="1">
    <citation type="submission" date="2020-03" db="EMBL/GenBank/DDBJ databases">
        <title>Castanea mollissima Vanexum genome sequencing.</title>
        <authorList>
            <person name="Staton M."/>
        </authorList>
    </citation>
    <scope>NUCLEOTIDE SEQUENCE</scope>
    <source>
        <tissue evidence="4">Leaf</tissue>
    </source>
</reference>
<keyword evidence="5" id="KW-1185">Reference proteome</keyword>
<dbReference type="InterPro" id="IPR050052">
    <property type="entry name" value="ATP-dep_Clp_protease_ClpX"/>
</dbReference>
<protein>
    <recommendedName>
        <fullName evidence="3">Clp ATPase C-terminal domain-containing protein</fullName>
    </recommendedName>
</protein>
<dbReference type="PANTHER" id="PTHR48102:SF7">
    <property type="entry name" value="ATP-DEPENDENT CLP PROTEASE ATP-BINDING SUBUNIT CLPX-LIKE, MITOCHONDRIAL"/>
    <property type="match status" value="1"/>
</dbReference>
<evidence type="ECO:0000256" key="1">
    <source>
        <dbReference type="ARBA" id="ARBA00022741"/>
    </source>
</evidence>
<dbReference type="GO" id="GO:0051603">
    <property type="term" value="P:proteolysis involved in protein catabolic process"/>
    <property type="evidence" value="ECO:0007669"/>
    <property type="project" value="TreeGrafter"/>
</dbReference>
<dbReference type="PANTHER" id="PTHR48102">
    <property type="entry name" value="ATP-DEPENDENT CLP PROTEASE ATP-BINDING SUBUNIT CLPX-LIKE, MITOCHONDRIAL-RELATED"/>
    <property type="match status" value="1"/>
</dbReference>
<dbReference type="GO" id="GO:0005759">
    <property type="term" value="C:mitochondrial matrix"/>
    <property type="evidence" value="ECO:0007669"/>
    <property type="project" value="TreeGrafter"/>
</dbReference>
<proteinExistence type="predicted"/>
<accession>A0A8J4V957</accession>
<dbReference type="AlphaFoldDB" id="A0A8J4V957"/>
<dbReference type="Proteomes" id="UP000737018">
    <property type="component" value="Unassembled WGS sequence"/>
</dbReference>
<dbReference type="SMART" id="SM01086">
    <property type="entry name" value="ClpB_D2-small"/>
    <property type="match status" value="1"/>
</dbReference>
<evidence type="ECO:0000256" key="2">
    <source>
        <dbReference type="ARBA" id="ARBA00022840"/>
    </source>
</evidence>
<dbReference type="InterPro" id="IPR027417">
    <property type="entry name" value="P-loop_NTPase"/>
</dbReference>
<keyword evidence="1" id="KW-0547">Nucleotide-binding</keyword>
<feature type="domain" description="Clp ATPase C-terminal" evidence="3">
    <location>
        <begin position="2"/>
        <end position="91"/>
    </location>
</feature>